<sequence>MENMKINPDAWEYWYPAKEEKVDKDMPLLGKEFWKHNVSRILDLGCGTGRHAIYFAQRGFEVYGFDLSRKAIKQAKEKAKEKGLRINLRVCDCRKTFPYPDGFFDAVLIVRVIHHYPTKIILQIIKEIERVLKVDGYLYIQVPTFARVSGYAKLAEKEGSPQIRLEKGTYVPTVGPEKGVPHHGFTRKELRESLRNFRIKNIILRDRHYNLLGENHKERHN</sequence>
<dbReference type="Proteomes" id="UP000228867">
    <property type="component" value="Unassembled WGS sequence"/>
</dbReference>
<comment type="caution">
    <text evidence="3">The sequence shown here is derived from an EMBL/GenBank/DDBJ whole genome shotgun (WGS) entry which is preliminary data.</text>
</comment>
<evidence type="ECO:0000313" key="3">
    <source>
        <dbReference type="EMBL" id="PIR07436.1"/>
    </source>
</evidence>
<dbReference type="Gene3D" id="3.40.50.150">
    <property type="entry name" value="Vaccinia Virus protein VP39"/>
    <property type="match status" value="1"/>
</dbReference>
<accession>A0A2H0NH66</accession>
<dbReference type="PANTHER" id="PTHR43861">
    <property type="entry name" value="TRANS-ACONITATE 2-METHYLTRANSFERASE-RELATED"/>
    <property type="match status" value="1"/>
</dbReference>
<reference evidence="3 4" key="1">
    <citation type="submission" date="2017-09" db="EMBL/GenBank/DDBJ databases">
        <title>Depth-based differentiation of microbial function through sediment-hosted aquifers and enrichment of novel symbionts in the deep terrestrial subsurface.</title>
        <authorList>
            <person name="Probst A.J."/>
            <person name="Ladd B."/>
            <person name="Jarett J.K."/>
            <person name="Geller-Mcgrath D.E."/>
            <person name="Sieber C.M."/>
            <person name="Emerson J.B."/>
            <person name="Anantharaman K."/>
            <person name="Thomas B.C."/>
            <person name="Malmstrom R."/>
            <person name="Stieglmeier M."/>
            <person name="Klingl A."/>
            <person name="Woyke T."/>
            <person name="Ryan C.M."/>
            <person name="Banfield J.F."/>
        </authorList>
    </citation>
    <scope>NUCLEOTIDE SEQUENCE [LARGE SCALE GENOMIC DNA]</scope>
    <source>
        <strain evidence="3">CG11_big_fil_rev_8_21_14_0_20_38_23</strain>
    </source>
</reference>
<dbReference type="Pfam" id="PF13649">
    <property type="entry name" value="Methyltransf_25"/>
    <property type="match status" value="1"/>
</dbReference>
<evidence type="ECO:0000259" key="2">
    <source>
        <dbReference type="Pfam" id="PF13649"/>
    </source>
</evidence>
<organism evidence="3 4">
    <name type="scientific">Candidatus Jorgensenbacteria bacterium CG11_big_fil_rev_8_21_14_0_20_38_23</name>
    <dbReference type="NCBI Taxonomy" id="1974594"/>
    <lineage>
        <taxon>Bacteria</taxon>
        <taxon>Candidatus Joergenseniibacteriota</taxon>
    </lineage>
</organism>
<dbReference type="InterPro" id="IPR041698">
    <property type="entry name" value="Methyltransf_25"/>
</dbReference>
<gene>
    <name evidence="3" type="ORF">COV54_01060</name>
</gene>
<dbReference type="GO" id="GO:0016740">
    <property type="term" value="F:transferase activity"/>
    <property type="evidence" value="ECO:0007669"/>
    <property type="project" value="UniProtKB-KW"/>
</dbReference>
<proteinExistence type="predicted"/>
<dbReference type="EMBL" id="PCWR01000024">
    <property type="protein sequence ID" value="PIR07436.1"/>
    <property type="molecule type" value="Genomic_DNA"/>
</dbReference>
<dbReference type="SUPFAM" id="SSF53335">
    <property type="entry name" value="S-adenosyl-L-methionine-dependent methyltransferases"/>
    <property type="match status" value="1"/>
</dbReference>
<name>A0A2H0NH66_9BACT</name>
<protein>
    <recommendedName>
        <fullName evidence="2">Methyltransferase domain-containing protein</fullName>
    </recommendedName>
</protein>
<evidence type="ECO:0000313" key="4">
    <source>
        <dbReference type="Proteomes" id="UP000228867"/>
    </source>
</evidence>
<dbReference type="CDD" id="cd02440">
    <property type="entry name" value="AdoMet_MTases"/>
    <property type="match status" value="1"/>
</dbReference>
<dbReference type="AlphaFoldDB" id="A0A2H0NH66"/>
<dbReference type="InterPro" id="IPR029063">
    <property type="entry name" value="SAM-dependent_MTases_sf"/>
</dbReference>
<evidence type="ECO:0000256" key="1">
    <source>
        <dbReference type="ARBA" id="ARBA00022679"/>
    </source>
</evidence>
<feature type="domain" description="Methyltransferase" evidence="2">
    <location>
        <begin position="41"/>
        <end position="136"/>
    </location>
</feature>
<keyword evidence="1" id="KW-0808">Transferase</keyword>